<gene>
    <name evidence="9" type="ORF">NSJP_3900</name>
</gene>
<organism evidence="9 10">
    <name type="scientific">Nitrospira japonica</name>
    <dbReference type="NCBI Taxonomy" id="1325564"/>
    <lineage>
        <taxon>Bacteria</taxon>
        <taxon>Pseudomonadati</taxon>
        <taxon>Nitrospirota</taxon>
        <taxon>Nitrospiria</taxon>
        <taxon>Nitrospirales</taxon>
        <taxon>Nitrospiraceae</taxon>
        <taxon>Nitrospira</taxon>
    </lineage>
</organism>
<name>A0A1W1IAJ2_9BACT</name>
<proteinExistence type="inferred from homology"/>
<dbReference type="Pfam" id="PF02668">
    <property type="entry name" value="TauD"/>
    <property type="match status" value="1"/>
</dbReference>
<dbReference type="NCBIfam" id="NF003417">
    <property type="entry name" value="PRK04813.1"/>
    <property type="match status" value="2"/>
</dbReference>
<reference evidence="9 10" key="1">
    <citation type="submission" date="2017-03" db="EMBL/GenBank/DDBJ databases">
        <authorList>
            <person name="Afonso C.L."/>
            <person name="Miller P.J."/>
            <person name="Scott M.A."/>
            <person name="Spackman E."/>
            <person name="Goraichik I."/>
            <person name="Dimitrov K.M."/>
            <person name="Suarez D.L."/>
            <person name="Swayne D.E."/>
        </authorList>
    </citation>
    <scope>NUCLEOTIDE SEQUENCE [LARGE SCALE GENOMIC DNA]</scope>
    <source>
        <strain evidence="9">Genome sequencing of Nitrospira japonica strain NJ11</strain>
    </source>
</reference>
<dbReference type="PANTHER" id="PTHR45527:SF1">
    <property type="entry name" value="FATTY ACID SYNTHASE"/>
    <property type="match status" value="1"/>
</dbReference>
<dbReference type="KEGG" id="nja:NSJP_3900"/>
<dbReference type="Pfam" id="PF00668">
    <property type="entry name" value="Condensation"/>
    <property type="match status" value="3"/>
</dbReference>
<feature type="domain" description="Rhodanese" evidence="8">
    <location>
        <begin position="1545"/>
        <end position="1660"/>
    </location>
</feature>
<evidence type="ECO:0000256" key="5">
    <source>
        <dbReference type="ARBA" id="ARBA00023002"/>
    </source>
</evidence>
<dbReference type="InterPro" id="IPR036736">
    <property type="entry name" value="ACP-like_sf"/>
</dbReference>
<dbReference type="InterPro" id="IPR003819">
    <property type="entry name" value="TauD/TfdA-like"/>
</dbReference>
<dbReference type="InterPro" id="IPR020806">
    <property type="entry name" value="PKS_PP-bd"/>
</dbReference>
<dbReference type="CDD" id="cd19543">
    <property type="entry name" value="DCL_NRPS"/>
    <property type="match status" value="2"/>
</dbReference>
<evidence type="ECO:0000313" key="10">
    <source>
        <dbReference type="Proteomes" id="UP000192042"/>
    </source>
</evidence>
<keyword evidence="4" id="KW-0597">Phosphoprotein</keyword>
<evidence type="ECO:0000256" key="3">
    <source>
        <dbReference type="ARBA" id="ARBA00022450"/>
    </source>
</evidence>
<feature type="region of interest" description="Disordered" evidence="6">
    <location>
        <begin position="1065"/>
        <end position="1085"/>
    </location>
</feature>
<dbReference type="Pfam" id="PF00550">
    <property type="entry name" value="PP-binding"/>
    <property type="match status" value="2"/>
</dbReference>
<dbReference type="FunFam" id="3.30.559.10:FF:000012">
    <property type="entry name" value="Non-ribosomal peptide synthetase"/>
    <property type="match status" value="1"/>
</dbReference>
<dbReference type="SUPFAM" id="SSF56801">
    <property type="entry name" value="Acetyl-CoA synthetase-like"/>
    <property type="match status" value="2"/>
</dbReference>
<dbReference type="FunFam" id="2.30.38.10:FF:000001">
    <property type="entry name" value="Non-ribosomal peptide synthetase PvdI"/>
    <property type="match status" value="2"/>
</dbReference>
<sequence length="2987" mass="332895">MRAMRDKKQIEAMYYLSPLQEGLLFHRVAEGEADPYWYQYGYQLQGDLQEDLFVKAWQEAVRRHAILRTAFVWEGVERPLQVVRRDVEMPIHRHDFRGLSEADREKAVEALLAKDRQNGMDFMVPPLMRLHLIAVSERRWYLFNSHHHILLDGWSMSLLLQDVLSIYEALRQGRTPRQNESRPYRDYIAWRNRQDERAAETFWRAELAGFRVPTAPALPEPDDAASDERFLYAEQEVRVDPSRWQAMQAFAQQQRVTVNTLIQGAWALLLNRYSGEREVLFGATVSGRPVELTGSENMVGLFINTIPVRVAVSGDQKIAEWLSALQVHNSTIRQYEWTPLARIQRWSDIAAGRPLFETLVVFESYPEQESEGPATGVTISALKSGRNDGTESGHLLTTGRNNYPLSLMVEPGEELRLIASYARRRFTHAVVRRLLTDLTASLDRMLAAPTARLFELSAGTQAERRKPSTPRTASGPAASAVCIHEMVAEHARKEPDRAAVVYEGESLTYRDLDARAESLASVLRTMDVGPESLVGLCMDRSLDMIVGLLAVLKAGAGFVPIDPKLPQARVAFMLRDSGAEVVLTHSAWMELLHGIAVTCIPLDREWPAVQTASPQTQSSPASPQHVAYVIYTSGSTGEPKGVSVEHRQLVAYVRAVLDRLVLPPDASLATVSTVGADLGHTSIFGALCSGRTLHVLSADRGFDPDAMASYMHRHRVGVLKIAPSHLGGLLEAAEPAHVLPRHCLILGGERVRPELVNKVRALAPDCAVVNHYGPTETTVGVIANRLDGWSDDETVVPIGRPLAGACSYVLDHDMNVVPFGVPGELYVGGAGLSRGYLRRPDLTADRFIPDPFGEQPGGRLYRTGDRVREREDGTIEYIGRVDYQVKLRGFRIELGEIENRLRSEGGVSEAVVLVREGEGGSQQLVAYVTANAPIDVAELRNRLAKTLPEYMVPGAIVVMESWPLTRNGKVDRAALPDSQDAATGSVGYVAPRNEIESILAGIWADVLRRERIGIHDNFFSLGGDSIRSLQVIARANQKGVKLTPKQLFECQTVAEAAAVAAGPATAPNEGAAKPENVSSPAAETAPVKAADAGGPGMFPLVAVSREDLAPLRDDWEQIEDLYPLSPMQEGMLFHTLMNPGSGIYLMQQRYMWRGHLDRDLFVRAWHRVIQRYQILRTSFMWKDLPQPLQAVHTTVDLSSVIEELDWRTHPESEHGERLQELLQAELSRGLDLAKPPLMRIHLVRLADDYYAVVRSFHHILTDDWCFSLLMMDFRAYYQAFLQGRDVELPPVTPYREYIAWLKKQDLAAAETFWRTELKDCSGPTALGIERAGASGGEDSVDDVYMELSTRATEQLQALASRHQLTPNTIVQGAWALLLARYNGQRDVVFGVTVAGRPTDLDGVESIVGLFINSLPLKVRVSSEMSLVEWLKELLAQNYRIRQFEYPPLIEIQRWGGMAAGQSLFHSLLVFENAPKDPRLGEQWGTVDIAYDHDRVHTNYPMTVVGYPGRELGVRLSFQPRWFEREVVQRMLDHLKHLLECMVANPDARLVDLSLIADEERRRLTEEWSVTKEVELEDDRFSRLFEAQAVKTPDAIAAACQGVSLTYAELNRRANAVAHALLARGAGPDRLVGILNERGLDLLVMIVGIFKAGAAYLPLDPGHPERRLAQVLQDSRAAMIVTTERYVDRIGRATSLAGLSTPVSTLEQLEKERSSDSNPVVNAAPANLAYVIYTSGSTGVPKGAMVEQRAMVNHLLSKIPALRLTGRDVVAQTASQCFDISVWQFLTALLCGGRVEIVPSTVVQDPRALLREMRAKGVTVLEIVPSLMSGLLEEESMDLPLRWMLPTGEALSPELCRKWFARYPSVPLVNAYGPAECADDVALHTMVVPDESESGYIPIGRPIPNLRLYVLGPDLELLPIGVAGELCIGGMGVGRGYLNDPARTAAAFVPDPFASDAGRRLYRSGDLVRFRRDGTLEFLGRRDHQVKIRGYRIELGEIEARVAQHPLVREAVVAAREDRPGDKRLVAYVVSEGAARDAAVLRSFVAEALPDYMVPSVVMFLDALPLTPNGKIDRKALPAPEEGDQSPREGTPRTAVEEILAGIWAEILGAKHVGIHDNFFELGGHSLLATQVVSRIRSSFQIELPLRSLFEAPTVEALGAVIEQARAGRAGAPPALLAPAERGGPLALSFAQQRLWFLAQMEPDGWSYNLPFALRLSGMLDLAALSYSFEQVIARHETLRTTFREVDGKPAQIIGAAEGLTLPLDELSGLPEDRRDQAVREAAAREVRRPFRLEQDRPIRARLLHLAEQEHVLLVTLHHIAADAWSMTLLAHEVAVFYQAHVGQAAESTAPAELPPLPVQYADFARWQRQWLQGPVLDAHLAYWKQRLGANPPVLKLPVDRARPPVQTFRGARHVFTVSAEQAERLRALSRKQGVTLFMTLLAAFNTLLFRTTGQEDILIGTDVANRNRQETEGLVGFFVNLLPLRSDLGGNPTFLELLTQVRRTALEAYAHQDLPFEKIVETLKLKRDLGGNPLVQALLVLQNVRPPTMELPGLEVGALELESEVARFDLGLFMEDTEEGLTGLWKYSTDLFEASTIAGLSDRFVTLLASIVAQPEARLSALEVLSHTEKESAMIESKQREDGKFKRFKSIQPKAVNLAQRTLVERRYLTPDQTLPLVLQPAVEDVDLAAWAQDNRAKVEQELFTHGAILFRGFALKRIEGFEQVAQALCPALFSEYGDLPREKAGRHVYGSTPYPADKAILFHNESSHLHRWPLKQSFFCVQASREGGETPIVDCRKMYERLRPELRAKFQERSLMYVRNFTPGFDVSWQDFFHTEDKAAVEETCRQHGVEWDWTPDGGLRTRQVCPAILKHPKTGEWVFFNQIQLHHVSYLEPAVRNSLIEVLGIERVPRNVYFGDGTPIEDDIAAEIGELYERTSVRFPWREMDLLMLDNMLVAHARAPFVGPRKIVVAMGEMINRRDVQTVNA</sequence>
<dbReference type="PANTHER" id="PTHR45527">
    <property type="entry name" value="NONRIBOSOMAL PEPTIDE SYNTHETASE"/>
    <property type="match status" value="1"/>
</dbReference>
<dbReference type="InterPro" id="IPR020845">
    <property type="entry name" value="AMP-binding_CS"/>
</dbReference>
<dbReference type="InterPro" id="IPR023213">
    <property type="entry name" value="CAT-like_dom_sf"/>
</dbReference>
<dbReference type="GO" id="GO:0044550">
    <property type="term" value="P:secondary metabolite biosynthetic process"/>
    <property type="evidence" value="ECO:0007669"/>
    <property type="project" value="UniProtKB-ARBA"/>
</dbReference>
<dbReference type="GO" id="GO:0043041">
    <property type="term" value="P:amino acid activation for nonribosomal peptide biosynthetic process"/>
    <property type="evidence" value="ECO:0007669"/>
    <property type="project" value="TreeGrafter"/>
</dbReference>
<feature type="domain" description="Carrier" evidence="7">
    <location>
        <begin position="2090"/>
        <end position="2165"/>
    </location>
</feature>
<dbReference type="Pfam" id="PF13193">
    <property type="entry name" value="AMP-binding_C"/>
    <property type="match status" value="2"/>
</dbReference>
<evidence type="ECO:0000313" key="9">
    <source>
        <dbReference type="EMBL" id="SLM50067.1"/>
    </source>
</evidence>
<evidence type="ECO:0000256" key="4">
    <source>
        <dbReference type="ARBA" id="ARBA00022553"/>
    </source>
</evidence>
<evidence type="ECO:0000256" key="6">
    <source>
        <dbReference type="SAM" id="MobiDB-lite"/>
    </source>
</evidence>
<comment type="similarity">
    <text evidence="2">Belongs to the ATP-dependent AMP-binding enzyme family.</text>
</comment>
<dbReference type="SUPFAM" id="SSF47336">
    <property type="entry name" value="ACP-like"/>
    <property type="match status" value="2"/>
</dbReference>
<dbReference type="PROSITE" id="PS50206">
    <property type="entry name" value="RHODANESE_3"/>
    <property type="match status" value="1"/>
</dbReference>
<dbReference type="PROSITE" id="PS00455">
    <property type="entry name" value="AMP_BINDING"/>
    <property type="match status" value="2"/>
</dbReference>
<feature type="region of interest" description="Disordered" evidence="6">
    <location>
        <begin position="2071"/>
        <end position="2091"/>
    </location>
</feature>
<dbReference type="Gene3D" id="3.40.50.980">
    <property type="match status" value="4"/>
</dbReference>
<dbReference type="CDD" id="cd19531">
    <property type="entry name" value="LCL_NRPS-like"/>
    <property type="match status" value="1"/>
</dbReference>
<dbReference type="Proteomes" id="UP000192042">
    <property type="component" value="Chromosome I"/>
</dbReference>
<evidence type="ECO:0000256" key="2">
    <source>
        <dbReference type="ARBA" id="ARBA00006432"/>
    </source>
</evidence>
<keyword evidence="3" id="KW-0596">Phosphopantetheine</keyword>
<dbReference type="FunFam" id="3.40.50.12780:FF:000012">
    <property type="entry name" value="Non-ribosomal peptide synthetase"/>
    <property type="match status" value="2"/>
</dbReference>
<dbReference type="Gene3D" id="2.30.38.10">
    <property type="entry name" value="Luciferase, Domain 3"/>
    <property type="match status" value="2"/>
</dbReference>
<dbReference type="STRING" id="1325564.NSJP_3900"/>
<accession>A0A1W1IAJ2</accession>
<dbReference type="GO" id="GO:0031177">
    <property type="term" value="F:phosphopantetheine binding"/>
    <property type="evidence" value="ECO:0007669"/>
    <property type="project" value="InterPro"/>
</dbReference>
<dbReference type="FunFam" id="3.30.300.30:FF:000010">
    <property type="entry name" value="Enterobactin synthetase component F"/>
    <property type="match status" value="2"/>
</dbReference>
<dbReference type="Gene3D" id="3.30.559.10">
    <property type="entry name" value="Chloramphenicol acetyltransferase-like domain"/>
    <property type="match status" value="3"/>
</dbReference>
<dbReference type="Gene3D" id="3.30.559.30">
    <property type="entry name" value="Nonribosomal peptide synthetase, condensation domain"/>
    <property type="match status" value="3"/>
</dbReference>
<dbReference type="InterPro" id="IPR001763">
    <property type="entry name" value="Rhodanese-like_dom"/>
</dbReference>
<dbReference type="InterPro" id="IPR000873">
    <property type="entry name" value="AMP-dep_synth/lig_dom"/>
</dbReference>
<keyword evidence="10" id="KW-1185">Reference proteome</keyword>
<evidence type="ECO:0000256" key="1">
    <source>
        <dbReference type="ARBA" id="ARBA00001957"/>
    </source>
</evidence>
<dbReference type="InterPro" id="IPR009081">
    <property type="entry name" value="PP-bd_ACP"/>
</dbReference>
<dbReference type="SUPFAM" id="SSF52777">
    <property type="entry name" value="CoA-dependent acyltransferases"/>
    <property type="match status" value="6"/>
</dbReference>
<dbReference type="PROSITE" id="PS00012">
    <property type="entry name" value="PHOSPHOPANTETHEINE"/>
    <property type="match status" value="2"/>
</dbReference>
<dbReference type="NCBIfam" id="TIGR01733">
    <property type="entry name" value="AA-adenyl-dom"/>
    <property type="match status" value="2"/>
</dbReference>
<evidence type="ECO:0000259" key="8">
    <source>
        <dbReference type="PROSITE" id="PS50206"/>
    </source>
</evidence>
<feature type="region of interest" description="Disordered" evidence="6">
    <location>
        <begin position="458"/>
        <end position="477"/>
    </location>
</feature>
<dbReference type="SMART" id="SM00823">
    <property type="entry name" value="PKS_PP"/>
    <property type="match status" value="2"/>
</dbReference>
<dbReference type="SUPFAM" id="SSF51197">
    <property type="entry name" value="Clavaminate synthase-like"/>
    <property type="match status" value="1"/>
</dbReference>
<protein>
    <submittedName>
        <fullName evidence="9">Putative Multi-domain non-ribosomal peptide synthetase</fullName>
    </submittedName>
</protein>
<keyword evidence="5" id="KW-0560">Oxidoreductase</keyword>
<comment type="cofactor">
    <cofactor evidence="1">
        <name>pantetheine 4'-phosphate</name>
        <dbReference type="ChEBI" id="CHEBI:47942"/>
    </cofactor>
</comment>
<feature type="domain" description="Carrier" evidence="7">
    <location>
        <begin position="990"/>
        <end position="1064"/>
    </location>
</feature>
<dbReference type="GO" id="GO:0005829">
    <property type="term" value="C:cytosol"/>
    <property type="evidence" value="ECO:0007669"/>
    <property type="project" value="TreeGrafter"/>
</dbReference>
<dbReference type="InterPro" id="IPR042098">
    <property type="entry name" value="TauD-like_sf"/>
</dbReference>
<dbReference type="FunFam" id="1.10.1200.10:FF:000005">
    <property type="entry name" value="Nonribosomal peptide synthetase 1"/>
    <property type="match status" value="2"/>
</dbReference>
<evidence type="ECO:0000259" key="7">
    <source>
        <dbReference type="PROSITE" id="PS50075"/>
    </source>
</evidence>
<dbReference type="InterPro" id="IPR006162">
    <property type="entry name" value="Ppantetheine_attach_site"/>
</dbReference>
<dbReference type="CDD" id="cd05930">
    <property type="entry name" value="A_NRPS"/>
    <property type="match status" value="2"/>
</dbReference>
<dbReference type="PROSITE" id="PS50075">
    <property type="entry name" value="CARRIER"/>
    <property type="match status" value="2"/>
</dbReference>
<dbReference type="Gene3D" id="1.10.1200.10">
    <property type="entry name" value="ACP-like"/>
    <property type="match status" value="2"/>
</dbReference>
<dbReference type="InterPro" id="IPR025110">
    <property type="entry name" value="AMP-bd_C"/>
</dbReference>
<dbReference type="GO" id="GO:0016706">
    <property type="term" value="F:2-oxoglutarate-dependent dioxygenase activity"/>
    <property type="evidence" value="ECO:0007669"/>
    <property type="project" value="UniProtKB-ARBA"/>
</dbReference>
<dbReference type="Gene3D" id="3.30.300.30">
    <property type="match status" value="2"/>
</dbReference>
<dbReference type="InterPro" id="IPR045851">
    <property type="entry name" value="AMP-bd_C_sf"/>
</dbReference>
<dbReference type="InterPro" id="IPR001242">
    <property type="entry name" value="Condensation_dom"/>
</dbReference>
<dbReference type="InterPro" id="IPR010071">
    <property type="entry name" value="AA_adenyl_dom"/>
</dbReference>
<dbReference type="Pfam" id="PF00501">
    <property type="entry name" value="AMP-binding"/>
    <property type="match status" value="2"/>
</dbReference>
<dbReference type="EMBL" id="LT828648">
    <property type="protein sequence ID" value="SLM50067.1"/>
    <property type="molecule type" value="Genomic_DNA"/>
</dbReference>
<dbReference type="Gene3D" id="3.60.130.10">
    <property type="entry name" value="Clavaminate synthase-like"/>
    <property type="match status" value="1"/>
</dbReference>
<dbReference type="FunFam" id="3.40.50.980:FF:000001">
    <property type="entry name" value="Non-ribosomal peptide synthetase"/>
    <property type="match status" value="2"/>
</dbReference>